<dbReference type="InterPro" id="IPR050576">
    <property type="entry name" value="Cilia_flagella_integrity"/>
</dbReference>
<evidence type="ECO:0000256" key="10">
    <source>
        <dbReference type="ARBA" id="ARBA00038378"/>
    </source>
</evidence>
<dbReference type="InterPro" id="IPR032675">
    <property type="entry name" value="LRR_dom_sf"/>
</dbReference>
<keyword evidence="4" id="KW-0677">Repeat</keyword>
<dbReference type="AlphaFoldDB" id="A0A3Q2DQ24"/>
<dbReference type="SUPFAM" id="SSF52058">
    <property type="entry name" value="L domain-like"/>
    <property type="match status" value="1"/>
</dbReference>
<keyword evidence="8" id="KW-0206">Cytoskeleton</keyword>
<comment type="subcellular location">
    <subcellularLocation>
        <location evidence="1">Cytoplasm</location>
        <location evidence="1">Cytoskeleton</location>
        <location evidence="1">Flagellum axoneme</location>
    </subcellularLocation>
</comment>
<dbReference type="STRING" id="28743.ENSCVAP00000020934"/>
<evidence type="ECO:0000256" key="11">
    <source>
        <dbReference type="ARBA" id="ARBA00040950"/>
    </source>
</evidence>
<keyword evidence="15" id="KW-1185">Reference proteome</keyword>
<dbReference type="PROSITE" id="PS51450">
    <property type="entry name" value="LRR"/>
    <property type="match status" value="3"/>
</dbReference>
<dbReference type="OMA" id="IENCNDE"/>
<feature type="coiled-coil region" evidence="12">
    <location>
        <begin position="313"/>
        <end position="340"/>
    </location>
</feature>
<protein>
    <recommendedName>
        <fullName evidence="11">Dynein regulatory complex subunit 3</fullName>
    </recommendedName>
</protein>
<evidence type="ECO:0000313" key="15">
    <source>
        <dbReference type="Proteomes" id="UP000265020"/>
    </source>
</evidence>
<reference evidence="14" key="2">
    <citation type="submission" date="2025-09" db="UniProtKB">
        <authorList>
            <consortium name="Ensembl"/>
        </authorList>
    </citation>
    <scope>IDENTIFICATION</scope>
</reference>
<keyword evidence="2" id="KW-0963">Cytoplasm</keyword>
<accession>A0A3Q2DQ24</accession>
<evidence type="ECO:0000256" key="1">
    <source>
        <dbReference type="ARBA" id="ARBA00004611"/>
    </source>
</evidence>
<sequence>MENYDDLTLKEMVELTEDDRSFRERRVLINNKIPENLCSDIIELDLEGREIRNMDFLIHFTSLVKLDLMRKNIEKISGLGLLTHLTWLDLSFNRIKKIEGLESLRKLELLALSNNEISLLENMDTLENLTHFYISHNLIGHLDNVLYLRRFKRLDSISITGNPFTEKEDEKMYVAAFLPSVTRLDHLTITQRMREEAILKYQNDQTFRALESEAKQTQRSDQNQESQGTSVDNTVTRGTLVLQTDQSQLMELFSRIVFEDLAKQNQIKKELNTFLSHWAETEAFFQQRTLQIFTEFEEQHMQRMVEIQNLEDREQQKIKIENCNDEILQLRERLLTLEFELIGKKNENIKQFDSWISDNLSTGNNSDSHDDHLETINGTENEMVSPVNDLKAAIKQIQEEEEKWTCMRTSNMNRYVDQWIKELEGLHLK</sequence>
<feature type="compositionally biased region" description="Polar residues" evidence="13">
    <location>
        <begin position="219"/>
        <end position="232"/>
    </location>
</feature>
<feature type="region of interest" description="Disordered" evidence="13">
    <location>
        <begin position="212"/>
        <end position="232"/>
    </location>
</feature>
<evidence type="ECO:0000313" key="14">
    <source>
        <dbReference type="Ensembl" id="ENSCVAP00000020934.1"/>
    </source>
</evidence>
<evidence type="ECO:0000256" key="9">
    <source>
        <dbReference type="ARBA" id="ARBA00023273"/>
    </source>
</evidence>
<evidence type="ECO:0000256" key="13">
    <source>
        <dbReference type="SAM" id="MobiDB-lite"/>
    </source>
</evidence>
<dbReference type="Ensembl" id="ENSCVAT00000013075.1">
    <property type="protein sequence ID" value="ENSCVAP00000020934.1"/>
    <property type="gene ID" value="ENSCVAG00000002647.1"/>
</dbReference>
<keyword evidence="3" id="KW-0433">Leucine-rich repeat</keyword>
<dbReference type="InterPro" id="IPR001611">
    <property type="entry name" value="Leu-rich_rpt"/>
</dbReference>
<evidence type="ECO:0000256" key="2">
    <source>
        <dbReference type="ARBA" id="ARBA00022490"/>
    </source>
</evidence>
<dbReference type="Proteomes" id="UP000265020">
    <property type="component" value="Unassembled WGS sequence"/>
</dbReference>
<dbReference type="PANTHER" id="PTHR45973">
    <property type="entry name" value="PROTEIN PHOSPHATASE 1 REGULATORY SUBUNIT SDS22-RELATED"/>
    <property type="match status" value="1"/>
</dbReference>
<evidence type="ECO:0000256" key="6">
    <source>
        <dbReference type="ARBA" id="ARBA00023054"/>
    </source>
</evidence>
<keyword evidence="7" id="KW-0969">Cilium</keyword>
<evidence type="ECO:0000256" key="7">
    <source>
        <dbReference type="ARBA" id="ARBA00023069"/>
    </source>
</evidence>
<dbReference type="Pfam" id="PF14580">
    <property type="entry name" value="LRR_9"/>
    <property type="match status" value="1"/>
</dbReference>
<keyword evidence="9" id="KW-0966">Cell projection</keyword>
<proteinExistence type="inferred from homology"/>
<evidence type="ECO:0000256" key="12">
    <source>
        <dbReference type="SAM" id="Coils"/>
    </source>
</evidence>
<evidence type="ECO:0000256" key="4">
    <source>
        <dbReference type="ARBA" id="ARBA00022737"/>
    </source>
</evidence>
<dbReference type="GeneTree" id="ENSGT00940000159298"/>
<keyword evidence="5" id="KW-0282">Flagellum</keyword>
<organism evidence="14 15">
    <name type="scientific">Cyprinodon variegatus</name>
    <name type="common">Sheepshead minnow</name>
    <dbReference type="NCBI Taxonomy" id="28743"/>
    <lineage>
        <taxon>Eukaryota</taxon>
        <taxon>Metazoa</taxon>
        <taxon>Chordata</taxon>
        <taxon>Craniata</taxon>
        <taxon>Vertebrata</taxon>
        <taxon>Euteleostomi</taxon>
        <taxon>Actinopterygii</taxon>
        <taxon>Neopterygii</taxon>
        <taxon>Teleostei</taxon>
        <taxon>Neoteleostei</taxon>
        <taxon>Acanthomorphata</taxon>
        <taxon>Ovalentaria</taxon>
        <taxon>Atherinomorphae</taxon>
        <taxon>Cyprinodontiformes</taxon>
        <taxon>Cyprinodontidae</taxon>
        <taxon>Cyprinodon</taxon>
    </lineage>
</organism>
<comment type="similarity">
    <text evidence="10">Belongs to the DRC3 family.</text>
</comment>
<dbReference type="GO" id="GO:0005929">
    <property type="term" value="C:cilium"/>
    <property type="evidence" value="ECO:0007669"/>
    <property type="project" value="TreeGrafter"/>
</dbReference>
<name>A0A3Q2DQ24_CYPVA</name>
<evidence type="ECO:0000256" key="3">
    <source>
        <dbReference type="ARBA" id="ARBA00022614"/>
    </source>
</evidence>
<dbReference type="PANTHER" id="PTHR45973:SF12">
    <property type="entry name" value="DYNEIN REGULATORY COMPLEX SUBUNIT 3"/>
    <property type="match status" value="1"/>
</dbReference>
<reference evidence="14" key="1">
    <citation type="submission" date="2025-08" db="UniProtKB">
        <authorList>
            <consortium name="Ensembl"/>
        </authorList>
    </citation>
    <scope>IDENTIFICATION</scope>
</reference>
<keyword evidence="6 12" id="KW-0175">Coiled coil</keyword>
<dbReference type="SMART" id="SM00365">
    <property type="entry name" value="LRR_SD22"/>
    <property type="match status" value="3"/>
</dbReference>
<evidence type="ECO:0000256" key="5">
    <source>
        <dbReference type="ARBA" id="ARBA00022846"/>
    </source>
</evidence>
<dbReference type="Gene3D" id="3.80.10.10">
    <property type="entry name" value="Ribonuclease Inhibitor"/>
    <property type="match status" value="1"/>
</dbReference>
<evidence type="ECO:0000256" key="8">
    <source>
        <dbReference type="ARBA" id="ARBA00023212"/>
    </source>
</evidence>